<organism evidence="3 4">
    <name type="scientific">[Phormidium ambiguum] IAM M-71</name>
    <dbReference type="NCBI Taxonomy" id="454136"/>
    <lineage>
        <taxon>Bacteria</taxon>
        <taxon>Bacillati</taxon>
        <taxon>Cyanobacteriota</taxon>
        <taxon>Cyanophyceae</taxon>
        <taxon>Oscillatoriophycideae</taxon>
        <taxon>Aerosakkonematales</taxon>
        <taxon>Aerosakkonemataceae</taxon>
        <taxon>Floridanema</taxon>
    </lineage>
</organism>
<dbReference type="EMBL" id="MRCE01000003">
    <property type="protein sequence ID" value="OKH40208.1"/>
    <property type="molecule type" value="Genomic_DNA"/>
</dbReference>
<evidence type="ECO:0000256" key="1">
    <source>
        <dbReference type="ARBA" id="ARBA00022679"/>
    </source>
</evidence>
<accession>A0A1U7IRW9</accession>
<name>A0A1U7IRW9_9CYAN</name>
<dbReference type="Gene3D" id="3.40.50.150">
    <property type="entry name" value="Vaccinia Virus protein VP39"/>
    <property type="match status" value="1"/>
</dbReference>
<evidence type="ECO:0000313" key="3">
    <source>
        <dbReference type="EMBL" id="OKH40208.1"/>
    </source>
</evidence>
<keyword evidence="1" id="KW-0808">Transferase</keyword>
<dbReference type="AlphaFoldDB" id="A0A1U7IRW9"/>
<dbReference type="CDD" id="cd02440">
    <property type="entry name" value="AdoMet_MTases"/>
    <property type="match status" value="1"/>
</dbReference>
<feature type="domain" description="Methyltransferase" evidence="2">
    <location>
        <begin position="85"/>
        <end position="176"/>
    </location>
</feature>
<dbReference type="SUPFAM" id="SSF53335">
    <property type="entry name" value="S-adenosyl-L-methionine-dependent methyltransferases"/>
    <property type="match status" value="1"/>
</dbReference>
<evidence type="ECO:0000259" key="2">
    <source>
        <dbReference type="Pfam" id="PF13649"/>
    </source>
</evidence>
<sequence length="244" mass="27720">MKTLLQQFTRGLSKVIIGPIIYGRKDDYDAQKYWSDRFSKYGDSLKGPGHEGLSEQENEKAYQEAAQIFINTCLNSGIDLAKARILEIGCGTGFYTEILANLGVKNYVGVDITDVLFSKLKQKFPNFEFIQKDITTDAITGEFDLIVTIDVIEHIVTEDKFTSAMETIKSCLSSAGILLIAPLRKVQRRELFYLNFWSIEDLKLRFNGWDFGELIPFRNGYLICLKPQKENWALKSATTQNKSA</sequence>
<comment type="caution">
    <text evidence="3">The sequence shown here is derived from an EMBL/GenBank/DDBJ whole genome shotgun (WGS) entry which is preliminary data.</text>
</comment>
<reference evidence="3 4" key="1">
    <citation type="submission" date="2016-11" db="EMBL/GenBank/DDBJ databases">
        <title>Draft Genome Sequences of Nine Cyanobacterial Strains from Diverse Habitats.</title>
        <authorList>
            <person name="Zhu T."/>
            <person name="Hou S."/>
            <person name="Lu X."/>
            <person name="Hess W.R."/>
        </authorList>
    </citation>
    <scope>NUCLEOTIDE SEQUENCE [LARGE SCALE GENOMIC DNA]</scope>
    <source>
        <strain evidence="3 4">IAM M-71</strain>
    </source>
</reference>
<dbReference type="RefSeq" id="WP_073592271.1">
    <property type="nucleotide sequence ID" value="NZ_MRCE01000003.1"/>
</dbReference>
<dbReference type="Pfam" id="PF13649">
    <property type="entry name" value="Methyltransf_25"/>
    <property type="match status" value="1"/>
</dbReference>
<dbReference type="STRING" id="454136.NIES2119_04640"/>
<dbReference type="InterPro" id="IPR041698">
    <property type="entry name" value="Methyltransf_25"/>
</dbReference>
<dbReference type="PANTHER" id="PTHR43861">
    <property type="entry name" value="TRANS-ACONITATE 2-METHYLTRANSFERASE-RELATED"/>
    <property type="match status" value="1"/>
</dbReference>
<dbReference type="GO" id="GO:0016740">
    <property type="term" value="F:transferase activity"/>
    <property type="evidence" value="ECO:0007669"/>
    <property type="project" value="UniProtKB-KW"/>
</dbReference>
<protein>
    <recommendedName>
        <fullName evidence="2">Methyltransferase domain-containing protein</fullName>
    </recommendedName>
</protein>
<dbReference type="InterPro" id="IPR029063">
    <property type="entry name" value="SAM-dependent_MTases_sf"/>
</dbReference>
<evidence type="ECO:0000313" key="4">
    <source>
        <dbReference type="Proteomes" id="UP000185860"/>
    </source>
</evidence>
<proteinExistence type="predicted"/>
<dbReference type="OrthoDB" id="9808140at2"/>
<dbReference type="Proteomes" id="UP000185860">
    <property type="component" value="Unassembled WGS sequence"/>
</dbReference>
<gene>
    <name evidence="3" type="ORF">NIES2119_04640</name>
</gene>